<dbReference type="Proteomes" id="UP000324748">
    <property type="component" value="Unassembled WGS sequence"/>
</dbReference>
<keyword evidence="2" id="KW-0732">Signal</keyword>
<organism evidence="3 4">
    <name type="scientific">Puccinia graminis f. sp. tritici</name>
    <dbReference type="NCBI Taxonomy" id="56615"/>
    <lineage>
        <taxon>Eukaryota</taxon>
        <taxon>Fungi</taxon>
        <taxon>Dikarya</taxon>
        <taxon>Basidiomycota</taxon>
        <taxon>Pucciniomycotina</taxon>
        <taxon>Pucciniomycetes</taxon>
        <taxon>Pucciniales</taxon>
        <taxon>Pucciniaceae</taxon>
        <taxon>Puccinia</taxon>
    </lineage>
</organism>
<protein>
    <submittedName>
        <fullName evidence="3">Uncharacterized protein</fullName>
    </submittedName>
</protein>
<feature type="region of interest" description="Disordered" evidence="1">
    <location>
        <begin position="199"/>
        <end position="221"/>
    </location>
</feature>
<dbReference type="AlphaFoldDB" id="A0A5B0PLC6"/>
<evidence type="ECO:0000256" key="2">
    <source>
        <dbReference type="SAM" id="SignalP"/>
    </source>
</evidence>
<evidence type="ECO:0000313" key="3">
    <source>
        <dbReference type="EMBL" id="KAA1101444.1"/>
    </source>
</evidence>
<accession>A0A5B0PLC6</accession>
<name>A0A5B0PLC6_PUCGR</name>
<dbReference type="EMBL" id="VSWC01000053">
    <property type="protein sequence ID" value="KAA1101444.1"/>
    <property type="molecule type" value="Genomic_DNA"/>
</dbReference>
<evidence type="ECO:0000256" key="1">
    <source>
        <dbReference type="SAM" id="MobiDB-lite"/>
    </source>
</evidence>
<reference evidence="3 4" key="1">
    <citation type="submission" date="2019-05" db="EMBL/GenBank/DDBJ databases">
        <title>Emergence of the Ug99 lineage of the wheat stem rust pathogen through somatic hybridization.</title>
        <authorList>
            <person name="Li F."/>
            <person name="Upadhyaya N.M."/>
            <person name="Sperschneider J."/>
            <person name="Matny O."/>
            <person name="Nguyen-Phuc H."/>
            <person name="Mago R."/>
            <person name="Raley C."/>
            <person name="Miller M.E."/>
            <person name="Silverstein K.A.T."/>
            <person name="Henningsen E."/>
            <person name="Hirsch C.D."/>
            <person name="Visser B."/>
            <person name="Pretorius Z.A."/>
            <person name="Steffenson B.J."/>
            <person name="Schwessinger B."/>
            <person name="Dodds P.N."/>
            <person name="Figueroa M."/>
        </authorList>
    </citation>
    <scope>NUCLEOTIDE SEQUENCE [LARGE SCALE GENOMIC DNA]</scope>
    <source>
        <strain evidence="3">21-0</strain>
    </source>
</reference>
<feature type="signal peptide" evidence="2">
    <location>
        <begin position="1"/>
        <end position="25"/>
    </location>
</feature>
<gene>
    <name evidence="3" type="ORF">PGT21_020170</name>
</gene>
<keyword evidence="4" id="KW-1185">Reference proteome</keyword>
<comment type="caution">
    <text evidence="3">The sequence shown here is derived from an EMBL/GenBank/DDBJ whole genome shotgun (WGS) entry which is preliminary data.</text>
</comment>
<evidence type="ECO:0000313" key="4">
    <source>
        <dbReference type="Proteomes" id="UP000324748"/>
    </source>
</evidence>
<feature type="chain" id="PRO_5022811087" evidence="2">
    <location>
        <begin position="26"/>
        <end position="905"/>
    </location>
</feature>
<sequence>MKTIGQTPLILLILRVQSGPTCVVGSELGRVNLGRDELRPEQPCLQVVACPNIDGAHHPPISHHHRMTAVDCLPNLGQTQSQAHEDLQPFGRYDQLHDSREQSSGFVSASSSHAKPMVEIDFFRNEPKIPSSHLNEPEHSLISNRGMKSLTENELQLSLGFPSHDFKVNKKRKEVAHTAPGLITQEPKKEKEEHVGTLVFTGGKPPEDDKNGKGPGTTLKQPKIEMDQHSNLAGSSKLSPSKWGLENGKLTSFLEESGASIGACTLKHPKIEIDPHSNQAGTSNQSPIKVNLIPSGDIECFQKEKHPSYPQKSRALKTTKKPIRKKVVENPKEEDGVDYLLHISHSQVIWAWIFGVSTYRADPVDQDLKVSYASTLSDFDTKMTEEINEIMKQSFHQANHISSKEIYQNILQLSNILWFINIRFLKNLAVLQNINFDYSKENCLIYQWILDIFEHKRNHSKKNSSKKEGLNCSVERVMSHVVSTLTSVLISAKKDNLVYVFDKTIESNNPKYQLKISIGVISEIQLLMTKAAVTVLASFYKTISPTKWKILFVNEAAFLHHLAKLQSSFAFLSNSSEGIPVGAVNSIKALPWAADFNEYDKIVFGKLNQNSSWEHLQGSFQKYFKHISSSEIQLYHGRLSELLNQQLSSEYISEKRENQEDIWKCICRIKSMYESKKGKFNQFHVYYSNSQISRQSKMSVNVKDFKITHSLCGSPSEEKFLQELKYFSEILWVLNSTLIEALGHTEEQDSQTFQQEQNNIQKELSSIINMSTNGLGESLDPETKNTAVKLQDLILSSLYNNSELSFKLKQEAHTKAAVMLMAYYYCKANKVKWATIFQNESNFIHSLFTIGTRMRKTYSYNYHREEVIPKLKSAQLIPWKDPFSLSPIQQKSVTWLFQKSKNINI</sequence>
<proteinExistence type="predicted"/>